<feature type="region of interest" description="Disordered" evidence="5">
    <location>
        <begin position="209"/>
        <end position="322"/>
    </location>
</feature>
<dbReference type="EMBL" id="CAUYUJ010013536">
    <property type="protein sequence ID" value="CAK0836386.1"/>
    <property type="molecule type" value="Genomic_DNA"/>
</dbReference>
<feature type="transmembrane region" description="Helical" evidence="6">
    <location>
        <begin position="34"/>
        <end position="55"/>
    </location>
</feature>
<keyword evidence="8" id="KW-1185">Reference proteome</keyword>
<feature type="compositionally biased region" description="Low complexity" evidence="5">
    <location>
        <begin position="218"/>
        <end position="237"/>
    </location>
</feature>
<comment type="catalytic activity">
    <reaction evidence="1">
        <text>[protein]-peptidylproline (omega=180) = [protein]-peptidylproline (omega=0)</text>
        <dbReference type="Rhea" id="RHEA:16237"/>
        <dbReference type="Rhea" id="RHEA-COMP:10747"/>
        <dbReference type="Rhea" id="RHEA-COMP:10748"/>
        <dbReference type="ChEBI" id="CHEBI:83833"/>
        <dbReference type="ChEBI" id="CHEBI:83834"/>
        <dbReference type="EC" id="5.2.1.8"/>
    </reaction>
</comment>
<evidence type="ECO:0000256" key="6">
    <source>
        <dbReference type="SAM" id="Phobius"/>
    </source>
</evidence>
<dbReference type="PANTHER" id="PTHR46512">
    <property type="entry name" value="PEPTIDYLPROLYL ISOMERASE"/>
    <property type="match status" value="1"/>
</dbReference>
<evidence type="ECO:0000256" key="5">
    <source>
        <dbReference type="SAM" id="MobiDB-lite"/>
    </source>
</evidence>
<dbReference type="InterPro" id="IPR019734">
    <property type="entry name" value="TPR_rpt"/>
</dbReference>
<keyword evidence="3" id="KW-0697">Rotamase</keyword>
<dbReference type="EC" id="5.2.1.8" evidence="2"/>
<protein>
    <recommendedName>
        <fullName evidence="2">peptidylprolyl isomerase</fullName>
        <ecNumber evidence="2">5.2.1.8</ecNumber>
    </recommendedName>
</protein>
<keyword evidence="4" id="KW-0413">Isomerase</keyword>
<feature type="region of interest" description="Disordered" evidence="5">
    <location>
        <begin position="1"/>
        <end position="34"/>
    </location>
</feature>
<evidence type="ECO:0000256" key="2">
    <source>
        <dbReference type="ARBA" id="ARBA00013194"/>
    </source>
</evidence>
<dbReference type="SUPFAM" id="SSF48452">
    <property type="entry name" value="TPR-like"/>
    <property type="match status" value="1"/>
</dbReference>
<organism evidence="7 8">
    <name type="scientific">Prorocentrum cordatum</name>
    <dbReference type="NCBI Taxonomy" id="2364126"/>
    <lineage>
        <taxon>Eukaryota</taxon>
        <taxon>Sar</taxon>
        <taxon>Alveolata</taxon>
        <taxon>Dinophyceae</taxon>
        <taxon>Prorocentrales</taxon>
        <taxon>Prorocentraceae</taxon>
        <taxon>Prorocentrum</taxon>
    </lineage>
</organism>
<feature type="compositionally biased region" description="Pro residues" evidence="5">
    <location>
        <begin position="21"/>
        <end position="30"/>
    </location>
</feature>
<dbReference type="SMART" id="SM00028">
    <property type="entry name" value="TPR"/>
    <property type="match status" value="3"/>
</dbReference>
<name>A0ABN9SV48_9DINO</name>
<evidence type="ECO:0000256" key="1">
    <source>
        <dbReference type="ARBA" id="ARBA00000971"/>
    </source>
</evidence>
<sequence length="1039" mass="109768">HFRRQPIAPARASPGADVGAPPRPPRPSPPRAAMAGRGAALLPSLLAFGLLSLTLRGATRAFVPAPRAAEGAAGVAALAAALLPAAARAELPPLEDLPLDEMSRTREYGPSTDTFMGISFPVALGALVFAVSWAAYWVTNSKPAKDDEGMYKTYIGGGELPPEGYTNPLDPRLSEDYKLEDESTPSEKAAKKVAASSAIVCARLPRCGPGPASSRGLASPRACASASPAGRSAALPRCDCSRGSRLLGHGASQGAPPSPQLPFTQGSWPERARGQGDSDEGSASDWFSGDEAPVDREGDERVLTRDGEAKKTIQRVGTGEQRPGKRDLVTVRYTVWQVAEDGEQQPAEDPLRWSRSPTVRLEELASESGTTVALSGGELPVGVEVCARMMARGERALVHCSGCYGQLAAPVFGKRPGEAKESGEAPAKLFFRGKVRDARKLKFLPACPEDQGQFVFRNKRLCAPEARLEMEVELIDFLSIQVLTSDRQVRKAIVRKGTSSRKASEGNLVTCQLSDIDPAADSTAAAAVAGCGPPRTIHCRLDARELPHGKGLALVLASMRRGECAIAMLSGDYRFAASEAVETGGDGRQEPAPEEVRLLCTLSAFRRSRQLEAALRTGLAGGSADRAHPGGAPSTAMLKEEVQSAPDGLRVAPSEGGAVLVACERGGAQGLELLSWCLGSGAAPRSWDAAVDRSPTRSMRLYECAAFRLPAALMAVDRPVAAYDGRSPLRRLAACTACTREGVRALCRGDPDGRAPAPEVAAMLSELVVPGWATSIGQEAEWSPSFGRLDASALRVVGAPDGVPGGGVPLGEPGVSPGFARTEPGEDVVFYQWVLLAVAEAMDPCEVEDDQAKQGFVREHRGLGGALVREGSFEEASAAYRRALDACRLHSSFKLLFPAEHGEHFRGCSGTFGAQSYQPQAALFTKTAPDEADAWVRESAVACRSNLALCALKRGEFRQCVEHAGWVLAVDLENPKALFRRGVAAAALGADLPAALRDLEAAQRLQPGDAAVRAEVARVKEKMQSARRAEKAMFKGVLG</sequence>
<dbReference type="Gene3D" id="1.25.40.10">
    <property type="entry name" value="Tetratricopeptide repeat domain"/>
    <property type="match status" value="1"/>
</dbReference>
<comment type="caution">
    <text evidence="7">The sequence shown here is derived from an EMBL/GenBank/DDBJ whole genome shotgun (WGS) entry which is preliminary data.</text>
</comment>
<keyword evidence="6" id="KW-1133">Transmembrane helix</keyword>
<evidence type="ECO:0000313" key="8">
    <source>
        <dbReference type="Proteomes" id="UP001189429"/>
    </source>
</evidence>
<reference evidence="7" key="1">
    <citation type="submission" date="2023-10" db="EMBL/GenBank/DDBJ databases">
        <authorList>
            <person name="Chen Y."/>
            <person name="Shah S."/>
            <person name="Dougan E. K."/>
            <person name="Thang M."/>
            <person name="Chan C."/>
        </authorList>
    </citation>
    <scope>NUCLEOTIDE SEQUENCE [LARGE SCALE GENOMIC DNA]</scope>
</reference>
<feature type="non-terminal residue" evidence="7">
    <location>
        <position position="1"/>
    </location>
</feature>
<accession>A0ABN9SV48</accession>
<keyword evidence="6" id="KW-0472">Membrane</keyword>
<dbReference type="Proteomes" id="UP001189429">
    <property type="component" value="Unassembled WGS sequence"/>
</dbReference>
<proteinExistence type="predicted"/>
<feature type="region of interest" description="Disordered" evidence="5">
    <location>
        <begin position="161"/>
        <end position="190"/>
    </location>
</feature>
<keyword evidence="6" id="KW-0812">Transmembrane</keyword>
<dbReference type="Gene3D" id="3.10.50.40">
    <property type="match status" value="1"/>
</dbReference>
<dbReference type="InterPro" id="IPR011990">
    <property type="entry name" value="TPR-like_helical_dom_sf"/>
</dbReference>
<evidence type="ECO:0000256" key="3">
    <source>
        <dbReference type="ARBA" id="ARBA00023110"/>
    </source>
</evidence>
<feature type="compositionally biased region" description="Basic and acidic residues" evidence="5">
    <location>
        <begin position="293"/>
        <end position="311"/>
    </location>
</feature>
<gene>
    <name evidence="7" type="ORF">PCOR1329_LOCUS32880</name>
</gene>
<feature type="compositionally biased region" description="Basic and acidic residues" evidence="5">
    <location>
        <begin position="172"/>
        <end position="181"/>
    </location>
</feature>
<dbReference type="InterPro" id="IPR046357">
    <property type="entry name" value="PPIase_dom_sf"/>
</dbReference>
<evidence type="ECO:0000256" key="4">
    <source>
        <dbReference type="ARBA" id="ARBA00023235"/>
    </source>
</evidence>
<dbReference type="PANTHER" id="PTHR46512:SF9">
    <property type="entry name" value="PEPTIDYLPROLYL ISOMERASE"/>
    <property type="match status" value="1"/>
</dbReference>
<dbReference type="SUPFAM" id="SSF54534">
    <property type="entry name" value="FKBP-like"/>
    <property type="match status" value="1"/>
</dbReference>
<feature type="transmembrane region" description="Helical" evidence="6">
    <location>
        <begin position="118"/>
        <end position="138"/>
    </location>
</feature>
<evidence type="ECO:0000313" key="7">
    <source>
        <dbReference type="EMBL" id="CAK0836386.1"/>
    </source>
</evidence>
<dbReference type="InterPro" id="IPR050754">
    <property type="entry name" value="FKBP4/5/8-like"/>
</dbReference>